<keyword evidence="1" id="KW-0812">Transmembrane</keyword>
<gene>
    <name evidence="2" type="ORF">AB1Y20_017839</name>
</gene>
<proteinExistence type="predicted"/>
<keyword evidence="3" id="KW-1185">Reference proteome</keyword>
<evidence type="ECO:0000313" key="2">
    <source>
        <dbReference type="EMBL" id="KAL1522874.1"/>
    </source>
</evidence>
<dbReference type="InterPro" id="IPR011989">
    <property type="entry name" value="ARM-like"/>
</dbReference>
<dbReference type="InterPro" id="IPR004155">
    <property type="entry name" value="PBS_lyase_HEAT"/>
</dbReference>
<dbReference type="SMART" id="SM00567">
    <property type="entry name" value="EZ_HEAT"/>
    <property type="match status" value="3"/>
</dbReference>
<feature type="transmembrane region" description="Helical" evidence="1">
    <location>
        <begin position="6"/>
        <end position="25"/>
    </location>
</feature>
<dbReference type="Pfam" id="PF13646">
    <property type="entry name" value="HEAT_2"/>
    <property type="match status" value="1"/>
</dbReference>
<protein>
    <recommendedName>
        <fullName evidence="4">HEAT repeat domain-containing protein</fullName>
    </recommendedName>
</protein>
<dbReference type="AlphaFoldDB" id="A0AB34JMR2"/>
<evidence type="ECO:0008006" key="4">
    <source>
        <dbReference type="Google" id="ProtNLM"/>
    </source>
</evidence>
<keyword evidence="1" id="KW-0472">Membrane</keyword>
<evidence type="ECO:0000313" key="3">
    <source>
        <dbReference type="Proteomes" id="UP001515480"/>
    </source>
</evidence>
<dbReference type="Proteomes" id="UP001515480">
    <property type="component" value="Unassembled WGS sequence"/>
</dbReference>
<dbReference type="SUPFAM" id="SSF48371">
    <property type="entry name" value="ARM repeat"/>
    <property type="match status" value="1"/>
</dbReference>
<sequence length="275" mass="29990">MVWPSFEAIVGMLALALGVTTFTVWRYHRVIFKPFFAKRRLRPITTSTVALTQSPLDFVEIAIAKLSDADAQVRVAALQTLTPVPDALARAKAAIAARLHDEAWFVREAALEALGRLTLPTPQALDYFVPALDDSEDKVRATALKRLAALDSEAFSDPRCTAALHARLRDDAWAVRQLALSAVMKHTPGHLAADGETLSRLLCDEVVHVRVAATEALLALRECANDASLLQHLERLQAMLSDEAAEVRFAADAVLRVAPWDGVDGVVPVVESHHV</sequence>
<keyword evidence="1" id="KW-1133">Transmembrane helix</keyword>
<organism evidence="2 3">
    <name type="scientific">Prymnesium parvum</name>
    <name type="common">Toxic golden alga</name>
    <dbReference type="NCBI Taxonomy" id="97485"/>
    <lineage>
        <taxon>Eukaryota</taxon>
        <taxon>Haptista</taxon>
        <taxon>Haptophyta</taxon>
        <taxon>Prymnesiophyceae</taxon>
        <taxon>Prymnesiales</taxon>
        <taxon>Prymnesiaceae</taxon>
        <taxon>Prymnesium</taxon>
    </lineage>
</organism>
<accession>A0AB34JMR2</accession>
<name>A0AB34JMR2_PRYPA</name>
<evidence type="ECO:0000256" key="1">
    <source>
        <dbReference type="SAM" id="Phobius"/>
    </source>
</evidence>
<dbReference type="EMBL" id="JBGBPQ010000006">
    <property type="protein sequence ID" value="KAL1522874.1"/>
    <property type="molecule type" value="Genomic_DNA"/>
</dbReference>
<dbReference type="InterPro" id="IPR016024">
    <property type="entry name" value="ARM-type_fold"/>
</dbReference>
<reference evidence="2 3" key="1">
    <citation type="journal article" date="2024" name="Science">
        <title>Giant polyketide synthase enzymes in the biosynthesis of giant marine polyether toxins.</title>
        <authorList>
            <person name="Fallon T.R."/>
            <person name="Shende V.V."/>
            <person name="Wierzbicki I.H."/>
            <person name="Pendleton A.L."/>
            <person name="Watervoot N.F."/>
            <person name="Auber R.P."/>
            <person name="Gonzalez D.J."/>
            <person name="Wisecaver J.H."/>
            <person name="Moore B.S."/>
        </authorList>
    </citation>
    <scope>NUCLEOTIDE SEQUENCE [LARGE SCALE GENOMIC DNA]</scope>
    <source>
        <strain evidence="2 3">12B1</strain>
    </source>
</reference>
<dbReference type="Gene3D" id="1.25.10.10">
    <property type="entry name" value="Leucine-rich Repeat Variant"/>
    <property type="match status" value="1"/>
</dbReference>
<comment type="caution">
    <text evidence="2">The sequence shown here is derived from an EMBL/GenBank/DDBJ whole genome shotgun (WGS) entry which is preliminary data.</text>
</comment>